<dbReference type="Proteomes" id="UP000050360">
    <property type="component" value="Unassembled WGS sequence"/>
</dbReference>
<name>A0A0N8KQC2_9EURY</name>
<dbReference type="SUPFAM" id="SSF53686">
    <property type="entry name" value="Tryptophan synthase beta subunit-like PLP-dependent enzymes"/>
    <property type="match status" value="1"/>
</dbReference>
<evidence type="ECO:0000256" key="1">
    <source>
        <dbReference type="ARBA" id="ARBA00001933"/>
    </source>
</evidence>
<dbReference type="PATRIC" id="fig|1719120.3.peg.4015"/>
<dbReference type="Gene3D" id="3.40.50.1100">
    <property type="match status" value="2"/>
</dbReference>
<comment type="cofactor">
    <cofactor evidence="1">
        <name>pyridoxal 5'-phosphate</name>
        <dbReference type="ChEBI" id="CHEBI:597326"/>
    </cofactor>
</comment>
<dbReference type="Pfam" id="PF00291">
    <property type="entry name" value="PALP"/>
    <property type="match status" value="1"/>
</dbReference>
<dbReference type="GO" id="GO:0006565">
    <property type="term" value="P:L-serine catabolic process"/>
    <property type="evidence" value="ECO:0007669"/>
    <property type="project" value="TreeGrafter"/>
</dbReference>
<protein>
    <submittedName>
        <fullName evidence="5">Threonine synthase</fullName>
        <ecNumber evidence="5">4.2.3.1</ecNumber>
    </submittedName>
</protein>
<dbReference type="GO" id="GO:0006567">
    <property type="term" value="P:L-threonine catabolic process"/>
    <property type="evidence" value="ECO:0007669"/>
    <property type="project" value="TreeGrafter"/>
</dbReference>
<dbReference type="GO" id="GO:0009097">
    <property type="term" value="P:isoleucine biosynthetic process"/>
    <property type="evidence" value="ECO:0007669"/>
    <property type="project" value="TreeGrafter"/>
</dbReference>
<comment type="caution">
    <text evidence="5">The sequence shown here is derived from an EMBL/GenBank/DDBJ whole genome shotgun (WGS) entry which is preliminary data.</text>
</comment>
<keyword evidence="2" id="KW-0663">Pyridoxal phosphate</keyword>
<evidence type="ECO:0000256" key="3">
    <source>
        <dbReference type="ARBA" id="ARBA00023239"/>
    </source>
</evidence>
<evidence type="ECO:0000313" key="6">
    <source>
        <dbReference type="Proteomes" id="UP000050360"/>
    </source>
</evidence>
<dbReference type="GO" id="GO:0003941">
    <property type="term" value="F:L-serine ammonia-lyase activity"/>
    <property type="evidence" value="ECO:0007669"/>
    <property type="project" value="TreeGrafter"/>
</dbReference>
<dbReference type="EC" id="4.2.3.1" evidence="5"/>
<dbReference type="CDD" id="cd01563">
    <property type="entry name" value="Thr-synth_1"/>
    <property type="match status" value="1"/>
</dbReference>
<dbReference type="InterPro" id="IPR050147">
    <property type="entry name" value="Ser/Thr_Dehydratase"/>
</dbReference>
<dbReference type="PANTHER" id="PTHR48078:SF6">
    <property type="entry name" value="L-THREONINE DEHYDRATASE CATABOLIC TDCB"/>
    <property type="match status" value="1"/>
</dbReference>
<dbReference type="InterPro" id="IPR036052">
    <property type="entry name" value="TrpB-like_PALP_sf"/>
</dbReference>
<organism evidence="5 6">
    <name type="scientific">Candidatus Methanoperedens nitratireducens</name>
    <dbReference type="NCBI Taxonomy" id="1392998"/>
    <lineage>
        <taxon>Archaea</taxon>
        <taxon>Methanobacteriati</taxon>
        <taxon>Methanobacteriota</taxon>
        <taxon>Stenosarchaea group</taxon>
        <taxon>Methanomicrobia</taxon>
        <taxon>Methanosarcinales</taxon>
        <taxon>ANME-2 cluster</taxon>
        <taxon>Candidatus Methanoperedentaceae</taxon>
        <taxon>Candidatus Methanoperedens</taxon>
    </lineage>
</organism>
<feature type="domain" description="Tryptophan synthase beta chain-like PALP" evidence="4">
    <location>
        <begin position="68"/>
        <end position="380"/>
    </location>
</feature>
<proteinExistence type="predicted"/>
<accession>A0A0N8KQC2</accession>
<dbReference type="EMBL" id="LKCM01000310">
    <property type="protein sequence ID" value="KPQ41730.1"/>
    <property type="molecule type" value="Genomic_DNA"/>
</dbReference>
<dbReference type="InterPro" id="IPR001926">
    <property type="entry name" value="TrpB-like_PALP"/>
</dbReference>
<gene>
    <name evidence="5" type="primary">thrC_4</name>
    <name evidence="5" type="ORF">MPEBLZ_03695</name>
</gene>
<sequence length="440" mass="48265">MGILKCRDCGTLYPEAMITSCSECYGPVDTCIEDIDRSIKSKIESRYPSMWRYLEFLPVNDKRAMDLNDGWTPLLRSNTLGEVTGIKNLHLKFEGTNPTQSYEDRSVSISINKAIEFNSTAIGCASTHYIADSVAAHAARTGLKSYIFVPDNTHPEIISPLLSYGAQVLKVYKQEGDIDCQCHGNDPATCTLVTRIAEIPELSLPIVDLDLRSYFNSGYKTLSYEIAEQLGWISPDNIVIPEGSGSLTYNMYLGFKELYESGLIEDLPEFFIVQSSGCAPIVDALIHKKEIPTPLRNPVTLCENLRVGDPADGLYALRAIKYGGYGIAVEDKEGIEYAELIAKKEGILPDYSGGLAVAGLVRLCEAGKISPADSTVVVLPASGIKKRDNYQLSPALQVPRISSNIADLQSYLETEKKNMVRTAIFKKAGEAAEPPALLRI</sequence>
<dbReference type="AlphaFoldDB" id="A0A0N8KQC2"/>
<dbReference type="GO" id="GO:0004794">
    <property type="term" value="F:threonine deaminase activity"/>
    <property type="evidence" value="ECO:0007669"/>
    <property type="project" value="TreeGrafter"/>
</dbReference>
<keyword evidence="3 5" id="KW-0456">Lyase</keyword>
<evidence type="ECO:0000256" key="2">
    <source>
        <dbReference type="ARBA" id="ARBA00022898"/>
    </source>
</evidence>
<reference evidence="5 6" key="1">
    <citation type="submission" date="2015-09" db="EMBL/GenBank/DDBJ databases">
        <title>A metagenomics-based metabolic model of nitrate-dependent anaerobic oxidation of methane by Methanoperedens-like archaea.</title>
        <authorList>
            <person name="Arshad A."/>
            <person name="Speth D.R."/>
            <person name="De Graaf R.M."/>
            <person name="Op Den Camp H.J."/>
            <person name="Jetten M.S."/>
            <person name="Welte C.U."/>
        </authorList>
    </citation>
    <scope>NUCLEOTIDE SEQUENCE [LARGE SCALE GENOMIC DNA]</scope>
</reference>
<evidence type="ECO:0000313" key="5">
    <source>
        <dbReference type="EMBL" id="KPQ41730.1"/>
    </source>
</evidence>
<evidence type="ECO:0000259" key="4">
    <source>
        <dbReference type="Pfam" id="PF00291"/>
    </source>
</evidence>
<dbReference type="GO" id="GO:0004795">
    <property type="term" value="F:threonine synthase activity"/>
    <property type="evidence" value="ECO:0007669"/>
    <property type="project" value="UniProtKB-EC"/>
</dbReference>
<dbReference type="PANTHER" id="PTHR48078">
    <property type="entry name" value="THREONINE DEHYDRATASE, MITOCHONDRIAL-RELATED"/>
    <property type="match status" value="1"/>
</dbReference>